<organism evidence="16 17">
    <name type="scientific">Oncorhynchus tshawytscha</name>
    <name type="common">Chinook salmon</name>
    <name type="synonym">Salmo tshawytscha</name>
    <dbReference type="NCBI Taxonomy" id="74940"/>
    <lineage>
        <taxon>Eukaryota</taxon>
        <taxon>Metazoa</taxon>
        <taxon>Chordata</taxon>
        <taxon>Craniata</taxon>
        <taxon>Vertebrata</taxon>
        <taxon>Euteleostomi</taxon>
        <taxon>Actinopterygii</taxon>
        <taxon>Neopterygii</taxon>
        <taxon>Teleostei</taxon>
        <taxon>Protacanthopterygii</taxon>
        <taxon>Salmoniformes</taxon>
        <taxon>Salmonidae</taxon>
        <taxon>Salmoninae</taxon>
        <taxon>Oncorhynchus</taxon>
    </lineage>
</organism>
<evidence type="ECO:0000256" key="10">
    <source>
        <dbReference type="ARBA" id="ARBA00023242"/>
    </source>
</evidence>
<evidence type="ECO:0000259" key="13">
    <source>
        <dbReference type="Pfam" id="PF06886"/>
    </source>
</evidence>
<dbReference type="Pfam" id="PF12214">
    <property type="entry name" value="TPX2_importin"/>
    <property type="match status" value="1"/>
</dbReference>
<keyword evidence="10" id="KW-0539">Nucleus</keyword>
<evidence type="ECO:0008006" key="18">
    <source>
        <dbReference type="Google" id="ProtNLM"/>
    </source>
</evidence>
<dbReference type="InterPro" id="IPR027329">
    <property type="entry name" value="TPX2_C"/>
</dbReference>
<evidence type="ECO:0000256" key="11">
    <source>
        <dbReference type="ARBA" id="ARBA00023306"/>
    </source>
</evidence>
<dbReference type="Pfam" id="PF09041">
    <property type="entry name" value="Aurora-A_bind"/>
    <property type="match status" value="1"/>
</dbReference>
<evidence type="ECO:0000256" key="1">
    <source>
        <dbReference type="ARBA" id="ARBA00004123"/>
    </source>
</evidence>
<comment type="similarity">
    <text evidence="3">Belongs to the TPX2 family.</text>
</comment>
<name>A0A8C8J0Q5_ONCTS</name>
<keyword evidence="4" id="KW-0963">Cytoplasm</keyword>
<evidence type="ECO:0000256" key="12">
    <source>
        <dbReference type="SAM" id="MobiDB-lite"/>
    </source>
</evidence>
<protein>
    <recommendedName>
        <fullName evidence="18">Targeting protein for Xklp2</fullName>
    </recommendedName>
</protein>
<evidence type="ECO:0000256" key="9">
    <source>
        <dbReference type="ARBA" id="ARBA00023212"/>
    </source>
</evidence>
<proteinExistence type="inferred from homology"/>
<evidence type="ECO:0000259" key="15">
    <source>
        <dbReference type="Pfam" id="PF12214"/>
    </source>
</evidence>
<sequence>MCPSTEPDQKTALSAPSAAPLFWVACWDPIHCPRWWTEQRICFGKVVFLVIILAETIGAVMDAETAQSESASHYEFDAPSHVIDFQALDTEDNADIWFDQCAGQDERLFGLLATPNRNNIPFGATPKAHLPRAIVSPRVKENSDSEAPSTSSVPATAGAQSTYSNIVTSWGNRPAPVAAPPKKGPPARTHRVLKRKDAASNEEGQNTAPEAAPPVKKLKRSLLLPPRRSGGVRSSVRLNPRAANQARPAAANTTQHKSSEQQEMVTIKTLQKEVADKRKRNMASYRAALAGSQLPKRLALATTVPKEFNFSTDGRVKAGTASTDREVDFTAQLRKHPSSPTKAPKGATVPKPFNLSTGSKKKVEDPVPFMPMAQQIELFQKRTPTRYHLRSRQSQERGPSPVKSEQLKITHPHTPQLMTRQRSRPTAVKSSAELEAEELQKLQQFKFKALGLNRKILEGALNPKKPTVKESTHPEVFHMHMDKRLAERQASKKPDEPEEQHTFHSRPLPVRILEEVVGVPEKKVQCPTVPESPAWALKRKCMDRKVEEVKLPAPLKAHAVPHFGLPFLPKLQDKTQVEVCPFSFEERERERRVLKEKRLEELRHEEVPTFKAQPLPDFHAVVLPEKKVAEPTKPEPFKLLLDERGAAKNDRWEQMMKEEQKHQAEAATFKARPNTAIHKEPFIPKKENRSVLEDINNSVVPEVFQLSTERRAKERLEFERAVSEKEAMRARVEEAQRMELEECEKEKMARLRQEQVHKAQPIRRYKLLELKKSDVTLTVPQSPNFSDRFRM</sequence>
<evidence type="ECO:0000256" key="8">
    <source>
        <dbReference type="ARBA" id="ARBA00022776"/>
    </source>
</evidence>
<feature type="domain" description="TPX2 C-terminal" evidence="13">
    <location>
        <begin position="585"/>
        <end position="633"/>
    </location>
</feature>
<keyword evidence="6" id="KW-0132">Cell division</keyword>
<comment type="subcellular location">
    <subcellularLocation>
        <location evidence="2">Cytoplasm</location>
        <location evidence="2">Cytoskeleton</location>
        <location evidence="2">Spindle pole</location>
    </subcellularLocation>
    <subcellularLocation>
        <location evidence="1">Nucleus</location>
    </subcellularLocation>
</comment>
<keyword evidence="7" id="KW-0493">Microtubule</keyword>
<reference evidence="16" key="1">
    <citation type="submission" date="2025-08" db="UniProtKB">
        <authorList>
            <consortium name="Ensembl"/>
        </authorList>
    </citation>
    <scope>IDENTIFICATION</scope>
</reference>
<dbReference type="GeneTree" id="ENSGT00390000009842"/>
<evidence type="ECO:0000256" key="4">
    <source>
        <dbReference type="ARBA" id="ARBA00022490"/>
    </source>
</evidence>
<evidence type="ECO:0000259" key="14">
    <source>
        <dbReference type="Pfam" id="PF09041"/>
    </source>
</evidence>
<feature type="compositionally biased region" description="Low complexity" evidence="12">
    <location>
        <begin position="221"/>
        <end position="255"/>
    </location>
</feature>
<feature type="domain" description="Aurora-A binding" evidence="14">
    <location>
        <begin position="68"/>
        <end position="110"/>
    </location>
</feature>
<keyword evidence="9" id="KW-0206">Cytoskeleton</keyword>
<dbReference type="PANTHER" id="PTHR14326:SF44">
    <property type="entry name" value="TARGETING PROTEIN FOR XKLP2"/>
    <property type="match status" value="1"/>
</dbReference>
<dbReference type="GO" id="GO:0005634">
    <property type="term" value="C:nucleus"/>
    <property type="evidence" value="ECO:0007669"/>
    <property type="project" value="UniProtKB-SubCell"/>
</dbReference>
<evidence type="ECO:0000256" key="5">
    <source>
        <dbReference type="ARBA" id="ARBA00022553"/>
    </source>
</evidence>
<dbReference type="PANTHER" id="PTHR14326">
    <property type="entry name" value="TARGETING PROTEIN FOR XKLP2"/>
    <property type="match status" value="1"/>
</dbReference>
<evidence type="ECO:0000256" key="3">
    <source>
        <dbReference type="ARBA" id="ARBA00005885"/>
    </source>
</evidence>
<dbReference type="Ensembl" id="ENSOTST00005092066.2">
    <property type="protein sequence ID" value="ENSOTSP00005084760.2"/>
    <property type="gene ID" value="ENSOTSG00005039925.2"/>
</dbReference>
<dbReference type="GO" id="GO:0051301">
    <property type="term" value="P:cell division"/>
    <property type="evidence" value="ECO:0007669"/>
    <property type="project" value="UniProtKB-KW"/>
</dbReference>
<keyword evidence="17" id="KW-1185">Reference proteome</keyword>
<dbReference type="InterPro" id="IPR009675">
    <property type="entry name" value="TPX2_fam"/>
</dbReference>
<dbReference type="AlphaFoldDB" id="A0A8C8J0Q5"/>
<dbReference type="InterPro" id="IPR015128">
    <property type="entry name" value="Aurora-A-bd"/>
</dbReference>
<evidence type="ECO:0000313" key="16">
    <source>
        <dbReference type="Ensembl" id="ENSOTSP00005084760.2"/>
    </source>
</evidence>
<feature type="region of interest" description="Disordered" evidence="12">
    <location>
        <begin position="138"/>
        <end position="264"/>
    </location>
</feature>
<evidence type="ECO:0000256" key="2">
    <source>
        <dbReference type="ARBA" id="ARBA00004647"/>
    </source>
</evidence>
<accession>A0A8C8J0Q5</accession>
<evidence type="ECO:0000256" key="6">
    <source>
        <dbReference type="ARBA" id="ARBA00022618"/>
    </source>
</evidence>
<keyword evidence="5" id="KW-0597">Phosphoprotein</keyword>
<dbReference type="GO" id="GO:0060236">
    <property type="term" value="P:regulation of mitotic spindle organization"/>
    <property type="evidence" value="ECO:0007669"/>
    <property type="project" value="InterPro"/>
</dbReference>
<keyword evidence="8" id="KW-0498">Mitosis</keyword>
<gene>
    <name evidence="16" type="primary">TPX2</name>
</gene>
<feature type="compositionally biased region" description="Polar residues" evidence="12">
    <location>
        <begin position="145"/>
        <end position="171"/>
    </location>
</feature>
<dbReference type="Pfam" id="PF06886">
    <property type="entry name" value="TPX2"/>
    <property type="match status" value="2"/>
</dbReference>
<feature type="region of interest" description="Disordered" evidence="12">
    <location>
        <begin position="333"/>
        <end position="365"/>
    </location>
</feature>
<dbReference type="Proteomes" id="UP000694402">
    <property type="component" value="Unassembled WGS sequence"/>
</dbReference>
<evidence type="ECO:0000256" key="7">
    <source>
        <dbReference type="ARBA" id="ARBA00022701"/>
    </source>
</evidence>
<dbReference type="InterPro" id="IPR027330">
    <property type="entry name" value="TPX2_central_dom"/>
</dbReference>
<evidence type="ECO:0000313" key="17">
    <source>
        <dbReference type="Proteomes" id="UP000694402"/>
    </source>
</evidence>
<feature type="domain" description="TPX2 central" evidence="15">
    <location>
        <begin position="407"/>
        <end position="534"/>
    </location>
</feature>
<reference evidence="16" key="2">
    <citation type="submission" date="2025-09" db="UniProtKB">
        <authorList>
            <consortium name="Ensembl"/>
        </authorList>
    </citation>
    <scope>IDENTIFICATION</scope>
</reference>
<keyword evidence="11" id="KW-0131">Cell cycle</keyword>
<dbReference type="GO" id="GO:0000922">
    <property type="term" value="C:spindle pole"/>
    <property type="evidence" value="ECO:0007669"/>
    <property type="project" value="UniProtKB-SubCell"/>
</dbReference>
<feature type="region of interest" description="Disordered" evidence="12">
    <location>
        <begin position="389"/>
        <end position="429"/>
    </location>
</feature>
<feature type="domain" description="TPX2 C-terminal" evidence="13">
    <location>
        <begin position="704"/>
        <end position="777"/>
    </location>
</feature>
<dbReference type="GO" id="GO:0005874">
    <property type="term" value="C:microtubule"/>
    <property type="evidence" value="ECO:0007669"/>
    <property type="project" value="UniProtKB-KW"/>
</dbReference>